<comment type="caution">
    <text evidence="2">The sequence shown here is derived from an EMBL/GenBank/DDBJ whole genome shotgun (WGS) entry which is preliminary data.</text>
</comment>
<dbReference type="EMBL" id="ADVG01000006">
    <property type="protein sequence ID" value="EFH79609.1"/>
    <property type="molecule type" value="Genomic_DNA"/>
</dbReference>
<organism evidence="2 3">
    <name type="scientific">Ktedonobacter racemifer DSM 44963</name>
    <dbReference type="NCBI Taxonomy" id="485913"/>
    <lineage>
        <taxon>Bacteria</taxon>
        <taxon>Bacillati</taxon>
        <taxon>Chloroflexota</taxon>
        <taxon>Ktedonobacteria</taxon>
        <taxon>Ktedonobacterales</taxon>
        <taxon>Ktedonobacteraceae</taxon>
        <taxon>Ktedonobacter</taxon>
    </lineage>
</organism>
<reference evidence="2 3" key="1">
    <citation type="journal article" date="2011" name="Stand. Genomic Sci.">
        <title>Non-contiguous finished genome sequence and contextual data of the filamentous soil bacterium Ktedonobacter racemifer type strain (SOSP1-21).</title>
        <authorList>
            <person name="Chang Y.J."/>
            <person name="Land M."/>
            <person name="Hauser L."/>
            <person name="Chertkov O."/>
            <person name="Del Rio T.G."/>
            <person name="Nolan M."/>
            <person name="Copeland A."/>
            <person name="Tice H."/>
            <person name="Cheng J.F."/>
            <person name="Lucas S."/>
            <person name="Han C."/>
            <person name="Goodwin L."/>
            <person name="Pitluck S."/>
            <person name="Ivanova N."/>
            <person name="Ovchinikova G."/>
            <person name="Pati A."/>
            <person name="Chen A."/>
            <person name="Palaniappan K."/>
            <person name="Mavromatis K."/>
            <person name="Liolios K."/>
            <person name="Brettin T."/>
            <person name="Fiebig A."/>
            <person name="Rohde M."/>
            <person name="Abt B."/>
            <person name="Goker M."/>
            <person name="Detter J.C."/>
            <person name="Woyke T."/>
            <person name="Bristow J."/>
            <person name="Eisen J.A."/>
            <person name="Markowitz V."/>
            <person name="Hugenholtz P."/>
            <person name="Kyrpides N.C."/>
            <person name="Klenk H.P."/>
            <person name="Lapidus A."/>
        </authorList>
    </citation>
    <scope>NUCLEOTIDE SEQUENCE [LARGE SCALE GENOMIC DNA]</scope>
    <source>
        <strain evidence="3">DSM 44963</strain>
    </source>
</reference>
<evidence type="ECO:0000256" key="1">
    <source>
        <dbReference type="SAM" id="MobiDB-lite"/>
    </source>
</evidence>
<proteinExistence type="predicted"/>
<evidence type="ECO:0000313" key="3">
    <source>
        <dbReference type="Proteomes" id="UP000004508"/>
    </source>
</evidence>
<gene>
    <name evidence="2" type="ORF">Krac_0087</name>
</gene>
<keyword evidence="3" id="KW-1185">Reference proteome</keyword>
<dbReference type="RefSeq" id="WP_007923566.1">
    <property type="nucleotide sequence ID" value="NZ_ADVG01000006.1"/>
</dbReference>
<sequence>MELEDLEAIIDKKYYGEERDEEQDPDGPYLIAFALLQVVKELRALRALLTQEQDPGRQTDDIGDTQDV</sequence>
<dbReference type="InParanoid" id="D6U8P9"/>
<name>D6U8P9_KTERA</name>
<accession>D6U8P9</accession>
<evidence type="ECO:0000313" key="2">
    <source>
        <dbReference type="EMBL" id="EFH79609.1"/>
    </source>
</evidence>
<dbReference type="Proteomes" id="UP000004508">
    <property type="component" value="Unassembled WGS sequence"/>
</dbReference>
<protein>
    <submittedName>
        <fullName evidence="2">Uncharacterized protein</fullName>
    </submittedName>
</protein>
<feature type="region of interest" description="Disordered" evidence="1">
    <location>
        <begin position="49"/>
        <end position="68"/>
    </location>
</feature>
<dbReference type="AlphaFoldDB" id="D6U8P9"/>